<dbReference type="GO" id="GO:0005737">
    <property type="term" value="C:cytoplasm"/>
    <property type="evidence" value="ECO:0007669"/>
    <property type="project" value="TreeGrafter"/>
</dbReference>
<dbReference type="OrthoDB" id="74460at2759"/>
<proteinExistence type="predicted"/>
<evidence type="ECO:0000313" key="2">
    <source>
        <dbReference type="Proteomes" id="UP000036947"/>
    </source>
</evidence>
<protein>
    <submittedName>
        <fullName evidence="1">Putative zinc metalloproteinase</fullName>
    </submittedName>
</protein>
<dbReference type="Proteomes" id="UP000036947">
    <property type="component" value="Unassembled WGS sequence"/>
</dbReference>
<name>A0A0L0MZC5_TOLOC</name>
<keyword evidence="2" id="KW-1185">Reference proteome</keyword>
<dbReference type="Pfam" id="PF12044">
    <property type="entry name" value="Metallopep"/>
    <property type="match status" value="1"/>
</dbReference>
<reference evidence="1 2" key="1">
    <citation type="journal article" date="2015" name="BMC Genomics">
        <title>The genome of the truffle-parasite Tolypocladium ophioglossoides and the evolution of antifungal peptaibiotics.</title>
        <authorList>
            <person name="Quandt C.A."/>
            <person name="Bushley K.E."/>
            <person name="Spatafora J.W."/>
        </authorList>
    </citation>
    <scope>NUCLEOTIDE SEQUENCE [LARGE SCALE GENOMIC DNA]</scope>
    <source>
        <strain evidence="1 2">CBS 100239</strain>
    </source>
</reference>
<accession>A0A0L0MZC5</accession>
<dbReference type="InterPro" id="IPR053002">
    <property type="entry name" value="Metalloproteinase_M10B"/>
</dbReference>
<comment type="caution">
    <text evidence="1">The sequence shown here is derived from an EMBL/GenBank/DDBJ whole genome shotgun (WGS) entry which is preliminary data.</text>
</comment>
<evidence type="ECO:0000313" key="1">
    <source>
        <dbReference type="EMBL" id="KND87139.1"/>
    </source>
</evidence>
<dbReference type="AlphaFoldDB" id="A0A0L0MZC5"/>
<dbReference type="PANTHER" id="PTHR21054">
    <property type="entry name" value="ZINC METALLOPROTEINASE-RELATED"/>
    <property type="match status" value="1"/>
</dbReference>
<organism evidence="1 2">
    <name type="scientific">Tolypocladium ophioglossoides (strain CBS 100239)</name>
    <name type="common">Snaketongue truffleclub</name>
    <name type="synonym">Elaphocordyceps ophioglossoides</name>
    <dbReference type="NCBI Taxonomy" id="1163406"/>
    <lineage>
        <taxon>Eukaryota</taxon>
        <taxon>Fungi</taxon>
        <taxon>Dikarya</taxon>
        <taxon>Ascomycota</taxon>
        <taxon>Pezizomycotina</taxon>
        <taxon>Sordariomycetes</taxon>
        <taxon>Hypocreomycetidae</taxon>
        <taxon>Hypocreales</taxon>
        <taxon>Ophiocordycipitaceae</taxon>
        <taxon>Tolypocladium</taxon>
    </lineage>
</organism>
<dbReference type="InterPro" id="IPR021917">
    <property type="entry name" value="Unchr_Zn-peptidase-like"/>
</dbReference>
<dbReference type="EMBL" id="LFRF01000041">
    <property type="protein sequence ID" value="KND87139.1"/>
    <property type="molecule type" value="Genomic_DNA"/>
</dbReference>
<gene>
    <name evidence="1" type="ORF">TOPH_08238</name>
</gene>
<sequence>MWQALTAEEMRSKGLGRRSFRLEEEWAPDTISYTFANEATMHSTAKTHLIRTDKTVAELRNAQLAQQNPTASQRNELHEIFTEALLANGAPFTPEARPVVAGMILDSHYDANAKLVVAHAALGAHNPNGLSLGIFGSHLTYSWPRFIEEIPDCLLDITPPGDRVGNDNGECASMWEACSVGQGAFLHEVGHAFSAPHTSGIMSRGYSKDWPKCFLSKTAYCVHAQTEGVAPVTEATPNDCHWDIRDMLRFRNLAHFRQPSDVDLNDDDPPSFGLQDDSDVLRITVTSEAGIAQALLNGNVEAGSSVANPSKSIRYTLEELENRFDTQKPLALEVIAMNGKHRSLDMWKFFADKNYIRVPGSGIRLAKRGVSCDNTESDD</sequence>
<dbReference type="PANTHER" id="PTHR21054:SF2">
    <property type="entry name" value="MIP04191P"/>
    <property type="match status" value="1"/>
</dbReference>